<feature type="domain" description="ABC transporter" evidence="12">
    <location>
        <begin position="168"/>
        <end position="421"/>
    </location>
</feature>
<dbReference type="GO" id="GO:0005524">
    <property type="term" value="F:ATP binding"/>
    <property type="evidence" value="ECO:0007669"/>
    <property type="project" value="UniProtKB-KW"/>
</dbReference>
<feature type="compositionally biased region" description="Polar residues" evidence="10">
    <location>
        <begin position="129"/>
        <end position="139"/>
    </location>
</feature>
<dbReference type="FunFam" id="3.40.50.300:FF:000059">
    <property type="entry name" value="ABC transporter G family member 40"/>
    <property type="match status" value="1"/>
</dbReference>
<feature type="transmembrane region" description="Helical" evidence="11">
    <location>
        <begin position="21"/>
        <end position="39"/>
    </location>
</feature>
<keyword evidence="7" id="KW-0067">ATP-binding</keyword>
<feature type="transmembrane region" description="Helical" evidence="11">
    <location>
        <begin position="82"/>
        <end position="104"/>
    </location>
</feature>
<evidence type="ECO:0000313" key="14">
    <source>
        <dbReference type="Proteomes" id="UP000541444"/>
    </source>
</evidence>
<evidence type="ECO:0000256" key="5">
    <source>
        <dbReference type="ARBA" id="ARBA00022737"/>
    </source>
</evidence>
<comment type="caution">
    <text evidence="13">The sequence shown here is derived from an EMBL/GenBank/DDBJ whole genome shotgun (WGS) entry which is preliminary data.</text>
</comment>
<proteinExistence type="inferred from homology"/>
<dbReference type="GO" id="GO:0016887">
    <property type="term" value="F:ATP hydrolysis activity"/>
    <property type="evidence" value="ECO:0007669"/>
    <property type="project" value="InterPro"/>
</dbReference>
<dbReference type="InterPro" id="IPR034003">
    <property type="entry name" value="ABCG_PDR_2"/>
</dbReference>
<evidence type="ECO:0000256" key="6">
    <source>
        <dbReference type="ARBA" id="ARBA00022741"/>
    </source>
</evidence>
<accession>A0A7J7MAH2</accession>
<name>A0A7J7MAH2_9MAGN</name>
<dbReference type="Pfam" id="PF00005">
    <property type="entry name" value="ABC_tran"/>
    <property type="match status" value="1"/>
</dbReference>
<evidence type="ECO:0000256" key="8">
    <source>
        <dbReference type="ARBA" id="ARBA00022989"/>
    </source>
</evidence>
<evidence type="ECO:0000256" key="11">
    <source>
        <dbReference type="SAM" id="Phobius"/>
    </source>
</evidence>
<reference evidence="13 14" key="1">
    <citation type="journal article" date="2020" name="IScience">
        <title>Genome Sequencing of the Endangered Kingdonia uniflora (Circaeasteraceae, Ranunculales) Reveals Potential Mechanisms of Evolutionary Specialization.</title>
        <authorList>
            <person name="Sun Y."/>
            <person name="Deng T."/>
            <person name="Zhang A."/>
            <person name="Moore M.J."/>
            <person name="Landis J.B."/>
            <person name="Lin N."/>
            <person name="Zhang H."/>
            <person name="Zhang X."/>
            <person name="Huang J."/>
            <person name="Zhang X."/>
            <person name="Sun H."/>
            <person name="Wang H."/>
        </authorList>
    </citation>
    <scope>NUCLEOTIDE SEQUENCE [LARGE SCALE GENOMIC DNA]</scope>
    <source>
        <strain evidence="13">TB1705</strain>
        <tissue evidence="13">Leaf</tissue>
    </source>
</reference>
<evidence type="ECO:0000256" key="4">
    <source>
        <dbReference type="ARBA" id="ARBA00022692"/>
    </source>
</evidence>
<feature type="region of interest" description="Disordered" evidence="10">
    <location>
        <begin position="117"/>
        <end position="140"/>
    </location>
</feature>
<protein>
    <recommendedName>
        <fullName evidence="12">ABC transporter domain-containing protein</fullName>
    </recommendedName>
</protein>
<sequence length="431" mass="47913">MALSLFRFIAAVGRTQVLANLLGTFTLLMVFVLGGFIIARDDIPPWMIWGYYVSPMMYRQNAVVMNEFLDERWSTVRSLHSLMTICFLFHYYHVVVCYFIVLALGDSKGFILDEENGKSSSKGDHRSNGQKISLPSTTPEFRGIGLSDNVADHTPRKGMVLPFQSLSLAFDHINYYVDMPAEMKNQGIGEARLQLLRDVCGAFIPGILTALVGVSGAGKTTLMDVLAGRKTGGYIEGTINVSGYARNQESFARVNGYCEQNDIHSPRVTVYESLLYSAWLRLSPDVTKETRKMFADEVMDLVELNPLRDALVGLPGEDSLSTEQRKRLTIAVELVANPSIIFMDEPTSGLDARAAAIVMRTVRNTVDTGRTVVCTIHQPSIDIFEAFDELLLLKRGGQVSYAGPLGRCSHKLVEYFEVIFIFPIYLVGSDD</sequence>
<keyword evidence="3" id="KW-0813">Transport</keyword>
<feature type="compositionally biased region" description="Basic and acidic residues" evidence="10">
    <location>
        <begin position="117"/>
        <end position="127"/>
    </location>
</feature>
<keyword evidence="5" id="KW-0677">Repeat</keyword>
<evidence type="ECO:0000313" key="13">
    <source>
        <dbReference type="EMBL" id="KAF6151770.1"/>
    </source>
</evidence>
<evidence type="ECO:0000256" key="1">
    <source>
        <dbReference type="ARBA" id="ARBA00004141"/>
    </source>
</evidence>
<evidence type="ECO:0000256" key="7">
    <source>
        <dbReference type="ARBA" id="ARBA00022840"/>
    </source>
</evidence>
<dbReference type="Pfam" id="PF01061">
    <property type="entry name" value="ABC2_membrane"/>
    <property type="match status" value="1"/>
</dbReference>
<evidence type="ECO:0000259" key="12">
    <source>
        <dbReference type="PROSITE" id="PS50893"/>
    </source>
</evidence>
<evidence type="ECO:0000256" key="10">
    <source>
        <dbReference type="SAM" id="MobiDB-lite"/>
    </source>
</evidence>
<dbReference type="InterPro" id="IPR027417">
    <property type="entry name" value="P-loop_NTPase"/>
</dbReference>
<dbReference type="InterPro" id="IPR003439">
    <property type="entry name" value="ABC_transporter-like_ATP-bd"/>
</dbReference>
<dbReference type="InterPro" id="IPR013525">
    <property type="entry name" value="ABC2_TM"/>
</dbReference>
<dbReference type="GO" id="GO:0140359">
    <property type="term" value="F:ABC-type transporter activity"/>
    <property type="evidence" value="ECO:0007669"/>
    <property type="project" value="InterPro"/>
</dbReference>
<dbReference type="OrthoDB" id="2019762at2759"/>
<evidence type="ECO:0000256" key="3">
    <source>
        <dbReference type="ARBA" id="ARBA00022448"/>
    </source>
</evidence>
<evidence type="ECO:0000256" key="2">
    <source>
        <dbReference type="ARBA" id="ARBA00006012"/>
    </source>
</evidence>
<keyword evidence="6" id="KW-0547">Nucleotide-binding</keyword>
<dbReference type="Gene3D" id="3.40.50.300">
    <property type="entry name" value="P-loop containing nucleotide triphosphate hydrolases"/>
    <property type="match status" value="1"/>
</dbReference>
<keyword evidence="4 11" id="KW-0812">Transmembrane</keyword>
<gene>
    <name evidence="13" type="ORF">GIB67_010344</name>
</gene>
<dbReference type="SMART" id="SM00382">
    <property type="entry name" value="AAA"/>
    <property type="match status" value="1"/>
</dbReference>
<dbReference type="CDD" id="cd03232">
    <property type="entry name" value="ABCG_PDR_domain2"/>
    <property type="match status" value="1"/>
</dbReference>
<dbReference type="SUPFAM" id="SSF52540">
    <property type="entry name" value="P-loop containing nucleoside triphosphate hydrolases"/>
    <property type="match status" value="1"/>
</dbReference>
<dbReference type="PANTHER" id="PTHR48040">
    <property type="entry name" value="PLEIOTROPIC DRUG RESISTANCE PROTEIN 1-LIKE ISOFORM X1"/>
    <property type="match status" value="1"/>
</dbReference>
<dbReference type="InterPro" id="IPR003593">
    <property type="entry name" value="AAA+_ATPase"/>
</dbReference>
<dbReference type="PROSITE" id="PS50893">
    <property type="entry name" value="ABC_TRANSPORTER_2"/>
    <property type="match status" value="1"/>
</dbReference>
<dbReference type="Proteomes" id="UP000541444">
    <property type="component" value="Unassembled WGS sequence"/>
</dbReference>
<organism evidence="13 14">
    <name type="scientific">Kingdonia uniflora</name>
    <dbReference type="NCBI Taxonomy" id="39325"/>
    <lineage>
        <taxon>Eukaryota</taxon>
        <taxon>Viridiplantae</taxon>
        <taxon>Streptophyta</taxon>
        <taxon>Embryophyta</taxon>
        <taxon>Tracheophyta</taxon>
        <taxon>Spermatophyta</taxon>
        <taxon>Magnoliopsida</taxon>
        <taxon>Ranunculales</taxon>
        <taxon>Circaeasteraceae</taxon>
        <taxon>Kingdonia</taxon>
    </lineage>
</organism>
<dbReference type="AlphaFoldDB" id="A0A7J7MAH2"/>
<dbReference type="PANTHER" id="PTHR48040:SF60">
    <property type="entry name" value="ABC TRANSPORTER DOMAIN-CONTAINING PROTEIN"/>
    <property type="match status" value="1"/>
</dbReference>
<comment type="subcellular location">
    <subcellularLocation>
        <location evidence="1">Membrane</location>
        <topology evidence="1">Multi-pass membrane protein</topology>
    </subcellularLocation>
</comment>
<keyword evidence="8 11" id="KW-1133">Transmembrane helix</keyword>
<comment type="similarity">
    <text evidence="2">Belongs to the ABC transporter superfamily. ABCG family. PDR (TC 3.A.1.205) subfamily.</text>
</comment>
<dbReference type="GO" id="GO:0016020">
    <property type="term" value="C:membrane"/>
    <property type="evidence" value="ECO:0007669"/>
    <property type="project" value="UniProtKB-SubCell"/>
</dbReference>
<evidence type="ECO:0000256" key="9">
    <source>
        <dbReference type="ARBA" id="ARBA00023136"/>
    </source>
</evidence>
<keyword evidence="9 11" id="KW-0472">Membrane</keyword>
<dbReference type="EMBL" id="JACGCM010001659">
    <property type="protein sequence ID" value="KAF6151770.1"/>
    <property type="molecule type" value="Genomic_DNA"/>
</dbReference>
<keyword evidence="14" id="KW-1185">Reference proteome</keyword>